<dbReference type="PANTHER" id="PTHR12304">
    <property type="entry name" value="INOSINE-URIDINE PREFERRING NUCLEOSIDE HYDROLASE"/>
    <property type="match status" value="1"/>
</dbReference>
<dbReference type="InterPro" id="IPR023186">
    <property type="entry name" value="IUNH"/>
</dbReference>
<dbReference type="RefSeq" id="WP_379515435.1">
    <property type="nucleotide sequence ID" value="NZ_JBHSPA010000023.1"/>
</dbReference>
<accession>A0ABW1CJK1</accession>
<sequence length="321" mass="34079">MRLHIDTDFGSDPDDACALAMVLGWPGAEVVAITTTADPDGRRAGYVTHLLDLADRPDIPVVAGSGASLTTGRAMGELPDHERYWGVPVAARPAPPGAATKLLERSIELGATVVAIGPFTNVAALGDRLDAVPVVAMGGWTGPLDPGLPAWGPRMDWNVQCDTDAARTLAEHARLTLVTLPLAFRAHLRAAHLTRLAASGPLGELLARQSRAYGADAGMTDLGRAHTALPDDLLNIHWDPVACAVALGWPRAVVGEQRLRTVVEDGVLRFEPAQDGRAIRVLADLDGESFPEIWIAAVENAEPRSTPDRSGMEKPGKRLRP</sequence>
<feature type="domain" description="Inosine/uridine-preferring nucleoside hydrolase" evidence="4">
    <location>
        <begin position="4"/>
        <end position="290"/>
    </location>
</feature>
<keyword evidence="6" id="KW-1185">Reference proteome</keyword>
<proteinExistence type="predicted"/>
<protein>
    <submittedName>
        <fullName evidence="5">Nucleoside hydrolase</fullName>
    </submittedName>
</protein>
<evidence type="ECO:0000256" key="1">
    <source>
        <dbReference type="ARBA" id="ARBA00022801"/>
    </source>
</evidence>
<name>A0ABW1CJK1_9ACTN</name>
<dbReference type="InterPro" id="IPR036452">
    <property type="entry name" value="Ribo_hydro-like"/>
</dbReference>
<dbReference type="Gene3D" id="3.90.245.10">
    <property type="entry name" value="Ribonucleoside hydrolase-like"/>
    <property type="match status" value="1"/>
</dbReference>
<gene>
    <name evidence="5" type="ORF">ACFPZ3_18835</name>
</gene>
<dbReference type="Proteomes" id="UP001596058">
    <property type="component" value="Unassembled WGS sequence"/>
</dbReference>
<evidence type="ECO:0000256" key="3">
    <source>
        <dbReference type="SAM" id="MobiDB-lite"/>
    </source>
</evidence>
<comment type="caution">
    <text evidence="5">The sequence shown here is derived from an EMBL/GenBank/DDBJ whole genome shotgun (WGS) entry which is preliminary data.</text>
</comment>
<evidence type="ECO:0000313" key="6">
    <source>
        <dbReference type="Proteomes" id="UP001596058"/>
    </source>
</evidence>
<dbReference type="PANTHER" id="PTHR12304:SF4">
    <property type="entry name" value="URIDINE NUCLEOSIDASE"/>
    <property type="match status" value="1"/>
</dbReference>
<reference evidence="6" key="1">
    <citation type="journal article" date="2019" name="Int. J. Syst. Evol. Microbiol.">
        <title>The Global Catalogue of Microorganisms (GCM) 10K type strain sequencing project: providing services to taxonomists for standard genome sequencing and annotation.</title>
        <authorList>
            <consortium name="The Broad Institute Genomics Platform"/>
            <consortium name="The Broad Institute Genome Sequencing Center for Infectious Disease"/>
            <person name="Wu L."/>
            <person name="Ma J."/>
        </authorList>
    </citation>
    <scope>NUCLEOTIDE SEQUENCE [LARGE SCALE GENOMIC DNA]</scope>
    <source>
        <strain evidence="6">CCUG 53903</strain>
    </source>
</reference>
<dbReference type="InterPro" id="IPR001910">
    <property type="entry name" value="Inosine/uridine_hydrolase_dom"/>
</dbReference>
<evidence type="ECO:0000313" key="5">
    <source>
        <dbReference type="EMBL" id="MFC5825924.1"/>
    </source>
</evidence>
<organism evidence="5 6">
    <name type="scientific">Nonomuraea insulae</name>
    <dbReference type="NCBI Taxonomy" id="1616787"/>
    <lineage>
        <taxon>Bacteria</taxon>
        <taxon>Bacillati</taxon>
        <taxon>Actinomycetota</taxon>
        <taxon>Actinomycetes</taxon>
        <taxon>Streptosporangiales</taxon>
        <taxon>Streptosporangiaceae</taxon>
        <taxon>Nonomuraea</taxon>
    </lineage>
</organism>
<feature type="region of interest" description="Disordered" evidence="3">
    <location>
        <begin position="301"/>
        <end position="321"/>
    </location>
</feature>
<dbReference type="Pfam" id="PF01156">
    <property type="entry name" value="IU_nuc_hydro"/>
    <property type="match status" value="1"/>
</dbReference>
<keyword evidence="1 5" id="KW-0378">Hydrolase</keyword>
<dbReference type="GO" id="GO:0016787">
    <property type="term" value="F:hydrolase activity"/>
    <property type="evidence" value="ECO:0007669"/>
    <property type="project" value="UniProtKB-KW"/>
</dbReference>
<evidence type="ECO:0000259" key="4">
    <source>
        <dbReference type="Pfam" id="PF01156"/>
    </source>
</evidence>
<keyword evidence="2" id="KW-0326">Glycosidase</keyword>
<dbReference type="EMBL" id="JBHSPA010000023">
    <property type="protein sequence ID" value="MFC5825924.1"/>
    <property type="molecule type" value="Genomic_DNA"/>
</dbReference>
<dbReference type="SUPFAM" id="SSF53590">
    <property type="entry name" value="Nucleoside hydrolase"/>
    <property type="match status" value="1"/>
</dbReference>
<evidence type="ECO:0000256" key="2">
    <source>
        <dbReference type="ARBA" id="ARBA00023295"/>
    </source>
</evidence>